<feature type="transmembrane region" description="Helical" evidence="3">
    <location>
        <begin position="499"/>
        <end position="522"/>
    </location>
</feature>
<feature type="signal peptide" evidence="4">
    <location>
        <begin position="1"/>
        <end position="29"/>
    </location>
</feature>
<dbReference type="Gene3D" id="2.40.10.120">
    <property type="match status" value="1"/>
</dbReference>
<dbReference type="RefSeq" id="WP_058722988.1">
    <property type="nucleotide sequence ID" value="NZ_LMUA01000006.1"/>
</dbReference>
<keyword evidence="1" id="KW-0645">Protease</keyword>
<sequence>MLKKRGRRRLWAVWGTMLLAAALGVCALAASDVPKAVLNARESVVRIMTERAMGSGFALSENSVYVVTNHHVIEGAETIEVIVDDTRWTTARVYVDLPGKDICILKTDKPLRGMPGLPLRSDAVETGLAVYALGYPGAADDFSREFATGVDSITVTDGIVSAVRQSRAEGYQTTWAIQTNTPISPGNSGGPLVDAGGRLVGINTFIMLEGQNVNGSIHVRELLTVLQQNDIPYRKAAPGFAGVLLVVLAVAAALGVCAALLLRLHRRGAASGKPMREKAVPLPVFLAGGGRMDRLRATRAVRELAQRLASMPEVSRALHPENILVRSGTLELKRAHGAGKRPGASVCAGYSAPECYNGSAGMAAAVYFLGAVLYALTEGRAPQDVIARAGGAELVFEEQTPLVPLLNRAMALNEAYRIAAPAQLAQELAQVEAQLAAAQPAQTVPAQELLQAQRAALQEAAPLGPFAPQGSGGTPGAGYAPSAVCTPQAPRRKKRGWKIALAVGLPLVLLGGGFLGYSLYAWNEIETAQAYEQYTQAYEWYERAPWLWELDEQRGQYTAAWVLVERGELSEAAQAFRELGDYADSGELAEKCNTYIRAQTVGSPFTKYKLYNNLGGFLDSSRQAQAQIPEIYDTALEHYGENRFSAAMEWLEIIPDYENYEDAFVYVEACKAHTVLSENYYKMTREVQNALEMLEWSDQYIDVEPICMDRYLIDYFLDGTWVAVDGDVFEYAMENNEFDFWYRYVPSGKYNFESDGMYYASSGTRFAAWDYISYNEIVITFESDGRSYHYYRQ</sequence>
<dbReference type="InterPro" id="IPR051201">
    <property type="entry name" value="Chloro_Bact_Ser_Proteases"/>
</dbReference>
<reference evidence="5 6" key="1">
    <citation type="submission" date="2015-10" db="EMBL/GenBank/DDBJ databases">
        <title>A novel member of the family Ruminococcaceae isolated from human faeces.</title>
        <authorList>
            <person name="Shkoporov A.N."/>
            <person name="Chaplin A.V."/>
            <person name="Motuzova O.V."/>
            <person name="Kafarskaia L.I."/>
            <person name="Efimov B.A."/>
        </authorList>
    </citation>
    <scope>NUCLEOTIDE SEQUENCE [LARGE SCALE GENOMIC DNA]</scope>
    <source>
        <strain evidence="5 6">668</strain>
    </source>
</reference>
<dbReference type="PANTHER" id="PTHR43343:SF3">
    <property type="entry name" value="PROTEASE DO-LIKE 8, CHLOROPLASTIC"/>
    <property type="match status" value="1"/>
</dbReference>
<dbReference type="SUPFAM" id="SSF56112">
    <property type="entry name" value="Protein kinase-like (PK-like)"/>
    <property type="match status" value="1"/>
</dbReference>
<proteinExistence type="predicted"/>
<dbReference type="GO" id="GO:0004252">
    <property type="term" value="F:serine-type endopeptidase activity"/>
    <property type="evidence" value="ECO:0007669"/>
    <property type="project" value="InterPro"/>
</dbReference>
<protein>
    <recommendedName>
        <fullName evidence="7">Trypsin-like serine protease</fullName>
    </recommendedName>
</protein>
<gene>
    <name evidence="5" type="ORF">ASJ35_06165</name>
</gene>
<evidence type="ECO:0000256" key="4">
    <source>
        <dbReference type="SAM" id="SignalP"/>
    </source>
</evidence>
<dbReference type="PANTHER" id="PTHR43343">
    <property type="entry name" value="PEPTIDASE S12"/>
    <property type="match status" value="1"/>
</dbReference>
<comment type="caution">
    <text evidence="5">The sequence shown here is derived from an EMBL/GenBank/DDBJ whole genome shotgun (WGS) entry which is preliminary data.</text>
</comment>
<dbReference type="InterPro" id="IPR011009">
    <property type="entry name" value="Kinase-like_dom_sf"/>
</dbReference>
<dbReference type="Pfam" id="PF13365">
    <property type="entry name" value="Trypsin_2"/>
    <property type="match status" value="1"/>
</dbReference>
<dbReference type="Proteomes" id="UP000053433">
    <property type="component" value="Unassembled WGS sequence"/>
</dbReference>
<accession>A0A0W7TSN5</accession>
<evidence type="ECO:0000313" key="6">
    <source>
        <dbReference type="Proteomes" id="UP000053433"/>
    </source>
</evidence>
<keyword evidence="2" id="KW-0378">Hydrolase</keyword>
<keyword evidence="4" id="KW-0732">Signal</keyword>
<dbReference type="SUPFAM" id="SSF50494">
    <property type="entry name" value="Trypsin-like serine proteases"/>
    <property type="match status" value="1"/>
</dbReference>
<dbReference type="GO" id="GO:0006508">
    <property type="term" value="P:proteolysis"/>
    <property type="evidence" value="ECO:0007669"/>
    <property type="project" value="UniProtKB-KW"/>
</dbReference>
<keyword evidence="3" id="KW-0472">Membrane</keyword>
<dbReference type="AlphaFoldDB" id="A0A0W7TSN5"/>
<evidence type="ECO:0000256" key="3">
    <source>
        <dbReference type="SAM" id="Phobius"/>
    </source>
</evidence>
<keyword evidence="3" id="KW-1133">Transmembrane helix</keyword>
<evidence type="ECO:0008006" key="7">
    <source>
        <dbReference type="Google" id="ProtNLM"/>
    </source>
</evidence>
<evidence type="ECO:0000256" key="1">
    <source>
        <dbReference type="ARBA" id="ARBA00022670"/>
    </source>
</evidence>
<evidence type="ECO:0000313" key="5">
    <source>
        <dbReference type="EMBL" id="KUE76861.1"/>
    </source>
</evidence>
<evidence type="ECO:0000256" key="2">
    <source>
        <dbReference type="ARBA" id="ARBA00022801"/>
    </source>
</evidence>
<dbReference type="InterPro" id="IPR001940">
    <property type="entry name" value="Peptidase_S1C"/>
</dbReference>
<feature type="transmembrane region" description="Helical" evidence="3">
    <location>
        <begin position="239"/>
        <end position="262"/>
    </location>
</feature>
<dbReference type="EMBL" id="LMUA01000006">
    <property type="protein sequence ID" value="KUE76861.1"/>
    <property type="molecule type" value="Genomic_DNA"/>
</dbReference>
<dbReference type="InterPro" id="IPR009003">
    <property type="entry name" value="Peptidase_S1_PA"/>
</dbReference>
<dbReference type="PRINTS" id="PR00834">
    <property type="entry name" value="PROTEASES2C"/>
</dbReference>
<keyword evidence="3" id="KW-0812">Transmembrane</keyword>
<name>A0A0W7TSN5_9FIRM</name>
<dbReference type="Gene3D" id="1.10.510.10">
    <property type="entry name" value="Transferase(Phosphotransferase) domain 1"/>
    <property type="match status" value="1"/>
</dbReference>
<organism evidence="5 6">
    <name type="scientific">Ruthenibacterium lactatiformans</name>
    <dbReference type="NCBI Taxonomy" id="1550024"/>
    <lineage>
        <taxon>Bacteria</taxon>
        <taxon>Bacillati</taxon>
        <taxon>Bacillota</taxon>
        <taxon>Clostridia</taxon>
        <taxon>Eubacteriales</taxon>
        <taxon>Oscillospiraceae</taxon>
        <taxon>Ruthenibacterium</taxon>
    </lineage>
</organism>
<feature type="chain" id="PRO_5006934510" description="Trypsin-like serine protease" evidence="4">
    <location>
        <begin position="30"/>
        <end position="793"/>
    </location>
</feature>